<dbReference type="Proteomes" id="UP001558652">
    <property type="component" value="Unassembled WGS sequence"/>
</dbReference>
<comment type="caution">
    <text evidence="3">The sequence shown here is derived from an EMBL/GenBank/DDBJ whole genome shotgun (WGS) entry which is preliminary data.</text>
</comment>
<feature type="region of interest" description="Disordered" evidence="1">
    <location>
        <begin position="349"/>
        <end position="368"/>
    </location>
</feature>
<evidence type="ECO:0000313" key="3">
    <source>
        <dbReference type="EMBL" id="KAL1138529.1"/>
    </source>
</evidence>
<feature type="region of interest" description="Disordered" evidence="1">
    <location>
        <begin position="1"/>
        <end position="131"/>
    </location>
</feature>
<dbReference type="InterPro" id="IPR006579">
    <property type="entry name" value="Pre_C2HC_dom"/>
</dbReference>
<feature type="domain" description="Pre-C2HC" evidence="2">
    <location>
        <begin position="210"/>
        <end position="278"/>
    </location>
</feature>
<dbReference type="EMBL" id="JBFDAA010000003">
    <property type="protein sequence ID" value="KAL1138529.1"/>
    <property type="molecule type" value="Genomic_DNA"/>
</dbReference>
<dbReference type="AlphaFoldDB" id="A0ABD0YTI6"/>
<feature type="region of interest" description="Disordered" evidence="1">
    <location>
        <begin position="381"/>
        <end position="416"/>
    </location>
</feature>
<feature type="compositionally biased region" description="Basic residues" evidence="1">
    <location>
        <begin position="24"/>
        <end position="33"/>
    </location>
</feature>
<protein>
    <recommendedName>
        <fullName evidence="2">Pre-C2HC domain-containing protein</fullName>
    </recommendedName>
</protein>
<evidence type="ECO:0000256" key="1">
    <source>
        <dbReference type="SAM" id="MobiDB-lite"/>
    </source>
</evidence>
<feature type="compositionally biased region" description="Low complexity" evidence="1">
    <location>
        <begin position="85"/>
        <end position="112"/>
    </location>
</feature>
<feature type="compositionally biased region" description="Polar residues" evidence="1">
    <location>
        <begin position="7"/>
        <end position="17"/>
    </location>
</feature>
<evidence type="ECO:0000313" key="4">
    <source>
        <dbReference type="Proteomes" id="UP001558652"/>
    </source>
</evidence>
<dbReference type="Pfam" id="PF07530">
    <property type="entry name" value="PRE_C2HC"/>
    <property type="match status" value="1"/>
</dbReference>
<evidence type="ECO:0000259" key="2">
    <source>
        <dbReference type="SMART" id="SM00596"/>
    </source>
</evidence>
<sequence>MSEMDSIYSSTYESSIPLTERFSSKRTRKRKSAKLVSSKSAAQEGPPVGEVSDFVDITPTTTARPSKVAAPGKIPDDDTRDSNVAVTKPAPTPTSSTRTITTPTAPTASAPAPSGPQPNTTSSPKPPPIHIQEVGDFEGFCRALDALVGRDGFFCKARMHEIMITPCTPDAYRQIIKYLTEGKYAFHTYQIKTDRAYRVVFRGLHHRTPVLEITRVVEEQGHKVRGVTNALHPRSKMPLPLFFVDLEPAPNNSDVFNIHRIFYTEVRVEEPHKRSDIVQCTRCQQFRHTKSYCNRPPRCVRCAGEHDSSTCSKSRETPATCALCGNNHPANYRGCQVYKALQKATTNLKKNANTQEKRSDEPPSARVSAVVAGASCPATAPGVAAGTSKPHQLPRSTSALGVQRPHPEPQLINSRPPLAMASTSYSHVASSNAKTLSKHSDAPQRITLPQARPVPLVPTAPVPFAEFLASFFHEFKSLAEGLVTAIHSISSLIGSLAQHPAFTYQYGD</sequence>
<organism evidence="3 4">
    <name type="scientific">Ranatra chinensis</name>
    <dbReference type="NCBI Taxonomy" id="642074"/>
    <lineage>
        <taxon>Eukaryota</taxon>
        <taxon>Metazoa</taxon>
        <taxon>Ecdysozoa</taxon>
        <taxon>Arthropoda</taxon>
        <taxon>Hexapoda</taxon>
        <taxon>Insecta</taxon>
        <taxon>Pterygota</taxon>
        <taxon>Neoptera</taxon>
        <taxon>Paraneoptera</taxon>
        <taxon>Hemiptera</taxon>
        <taxon>Heteroptera</taxon>
        <taxon>Panheteroptera</taxon>
        <taxon>Nepomorpha</taxon>
        <taxon>Nepidae</taxon>
        <taxon>Ranatrinae</taxon>
        <taxon>Ranatra</taxon>
    </lineage>
</organism>
<accession>A0ABD0YTI6</accession>
<keyword evidence="4" id="KW-1185">Reference proteome</keyword>
<reference evidence="3 4" key="1">
    <citation type="submission" date="2024-07" db="EMBL/GenBank/DDBJ databases">
        <title>Chromosome-level genome assembly of the water stick insect Ranatra chinensis (Heteroptera: Nepidae).</title>
        <authorList>
            <person name="Liu X."/>
        </authorList>
    </citation>
    <scope>NUCLEOTIDE SEQUENCE [LARGE SCALE GENOMIC DNA]</scope>
    <source>
        <strain evidence="3">Cailab_2021Rc</strain>
        <tissue evidence="3">Muscle</tissue>
    </source>
</reference>
<name>A0ABD0YTI6_9HEMI</name>
<dbReference type="SMART" id="SM00596">
    <property type="entry name" value="PRE_C2HC"/>
    <property type="match status" value="1"/>
</dbReference>
<proteinExistence type="predicted"/>
<gene>
    <name evidence="3" type="ORF">AAG570_008592</name>
</gene>